<dbReference type="RefSeq" id="WP_126912580.1">
    <property type="nucleotide sequence ID" value="NZ_CP034587.1"/>
</dbReference>
<keyword evidence="3" id="KW-1185">Reference proteome</keyword>
<sequence length="138" mass="15450">MAVKFEQVEESEKEAPGVEPVSVPVGGQEITTYWRRIFHDDLDPEVTEDVYTVEILAPVLGTEEYETDELNEDGSHKLATRPCVTHERREVDLGKESLEKLLEALKPFLDASREAQPLPQQAKKRRAKAAKPALDGPA</sequence>
<feature type="region of interest" description="Disordered" evidence="1">
    <location>
        <begin position="110"/>
        <end position="138"/>
    </location>
</feature>
<dbReference type="Proteomes" id="UP000267900">
    <property type="component" value="Chromosome"/>
</dbReference>
<dbReference type="AlphaFoldDB" id="A0A3S9PC99"/>
<reference evidence="2 3" key="1">
    <citation type="submission" date="2018-12" db="EMBL/GenBank/DDBJ databases">
        <title>The whole draft genome of Streptomyce luteoverticillatus CGMCC 15060.</title>
        <authorList>
            <person name="Feng Z."/>
            <person name="Chen G."/>
            <person name="Zhang J."/>
            <person name="Zhu H."/>
            <person name="Yu X."/>
            <person name="Zhang W."/>
            <person name="Zhang X."/>
        </authorList>
    </citation>
    <scope>NUCLEOTIDE SEQUENCE [LARGE SCALE GENOMIC DNA]</scope>
    <source>
        <strain evidence="2 3">CGMCC 15060</strain>
    </source>
</reference>
<evidence type="ECO:0000313" key="3">
    <source>
        <dbReference type="Proteomes" id="UP000267900"/>
    </source>
</evidence>
<dbReference type="EMBL" id="CP034587">
    <property type="protein sequence ID" value="AZQ70015.1"/>
    <property type="molecule type" value="Genomic_DNA"/>
</dbReference>
<gene>
    <name evidence="2" type="ORF">EKH77_01205</name>
</gene>
<name>A0A3S9PC99_STRLT</name>
<protein>
    <submittedName>
        <fullName evidence="2">Uncharacterized protein</fullName>
    </submittedName>
</protein>
<evidence type="ECO:0000313" key="2">
    <source>
        <dbReference type="EMBL" id="AZQ70015.1"/>
    </source>
</evidence>
<dbReference type="OrthoDB" id="4230635at2"/>
<feature type="region of interest" description="Disordered" evidence="1">
    <location>
        <begin position="1"/>
        <end position="24"/>
    </location>
</feature>
<accession>A0A3S9PC99</accession>
<evidence type="ECO:0000256" key="1">
    <source>
        <dbReference type="SAM" id="MobiDB-lite"/>
    </source>
</evidence>
<proteinExistence type="predicted"/>
<organism evidence="2 3">
    <name type="scientific">Streptomyces luteoverticillatus</name>
    <name type="common">Streptoverticillium luteoverticillatus</name>
    <dbReference type="NCBI Taxonomy" id="66425"/>
    <lineage>
        <taxon>Bacteria</taxon>
        <taxon>Bacillati</taxon>
        <taxon>Actinomycetota</taxon>
        <taxon>Actinomycetes</taxon>
        <taxon>Kitasatosporales</taxon>
        <taxon>Streptomycetaceae</taxon>
        <taxon>Streptomyces</taxon>
    </lineage>
</organism>